<evidence type="ECO:0000313" key="2">
    <source>
        <dbReference type="EMBL" id="ORC84527.1"/>
    </source>
</evidence>
<evidence type="ECO:0000313" key="3">
    <source>
        <dbReference type="Proteomes" id="UP000192257"/>
    </source>
</evidence>
<protein>
    <submittedName>
        <fullName evidence="2">Uncharacterized protein</fullName>
    </submittedName>
</protein>
<dbReference type="OrthoDB" id="271685at2759"/>
<feature type="compositionally biased region" description="Low complexity" evidence="1">
    <location>
        <begin position="100"/>
        <end position="126"/>
    </location>
</feature>
<dbReference type="VEuPathDB" id="TriTrypDB:TM35_000441830"/>
<evidence type="ECO:0000256" key="1">
    <source>
        <dbReference type="SAM" id="MobiDB-lite"/>
    </source>
</evidence>
<sequence length="636" mass="72223">MYFFNAEKQGSYFEGWTMRRFAFDTKRRHMYYTECEKGGNREMENGPLWKKKFKVTRFIPIATVHEFHLDDPHLKEADFFTMEIHGRTRRLGAEEPPKEPLLSPSTGPSPFPSQQQQSHQSQQQNQNGERSETLGDLSGVETRDPFELCELYEVLRDEFTAMRRENMLRAVNSSSSVASQRSTGSSPAVGGSASVGVVGIGGAHTTTSLSNTWNGEYEVSTLTSPRSASAKERHITAILRCQSEYDFRRLWFVLQTVLGYDRLDVRPYRGLPPYDPRNGIPFAHVPMHLWHTFHVLEKSVFYTFLRGDLVGRGSDGNLQVSLPGAYLCITHDMLLVMRSNGSIPRWVRLQDVHTFEFNTVARRPFFAFLTDDPAPDVLFIPSPPLFGPTAIANFSAQQSVHHVKCVLQETCFLSEFIRRAIRFTNVNWAASVRGYYNTKEKTRHFKFTPLDGFDNSLSCLIPKVQLAKVWREVILHQRSRSNDDIAAIPLEGEAAAEVNPVLSTQQLHTVRQQMGRQQARSQDEIVGVPLDALLTNRRERTSAALETPVIQAENVTIPQQDTRENQEKKEKEEEEQEEQEEIVYQQPGACYLSRDASLMVVQPNITGAENHFGPESHVVELVNTSLVAIGGERMEK</sequence>
<reference evidence="2 3" key="1">
    <citation type="submission" date="2017-03" db="EMBL/GenBank/DDBJ databases">
        <title>An alternative strategy for trypanosome survival in the mammalian bloodstream revealed through genome and transcriptome analysis of the ubiquitous bovine parasite Trypanosoma (Megatrypanum) theileri.</title>
        <authorList>
            <person name="Kelly S."/>
            <person name="Ivens A."/>
            <person name="Mott A."/>
            <person name="O'Neill E."/>
            <person name="Emms D."/>
            <person name="Macleod O."/>
            <person name="Voorheis P."/>
            <person name="Matthews J."/>
            <person name="Matthews K."/>
            <person name="Carrington M."/>
        </authorList>
    </citation>
    <scope>NUCLEOTIDE SEQUENCE [LARGE SCALE GENOMIC DNA]</scope>
    <source>
        <strain evidence="2">Edinburgh</strain>
    </source>
</reference>
<feature type="region of interest" description="Disordered" evidence="1">
    <location>
        <begin position="171"/>
        <end position="191"/>
    </location>
</feature>
<organism evidence="2 3">
    <name type="scientific">Trypanosoma theileri</name>
    <dbReference type="NCBI Taxonomy" id="67003"/>
    <lineage>
        <taxon>Eukaryota</taxon>
        <taxon>Discoba</taxon>
        <taxon>Euglenozoa</taxon>
        <taxon>Kinetoplastea</taxon>
        <taxon>Metakinetoplastina</taxon>
        <taxon>Trypanosomatida</taxon>
        <taxon>Trypanosomatidae</taxon>
        <taxon>Trypanosoma</taxon>
    </lineage>
</organism>
<feature type="region of interest" description="Disordered" evidence="1">
    <location>
        <begin position="553"/>
        <end position="581"/>
    </location>
</feature>
<dbReference type="GeneID" id="39989972"/>
<feature type="region of interest" description="Disordered" evidence="1">
    <location>
        <begin position="89"/>
        <end position="139"/>
    </location>
</feature>
<dbReference type="AlphaFoldDB" id="A0A1X0NIQ9"/>
<dbReference type="EMBL" id="NBCO01000044">
    <property type="protein sequence ID" value="ORC84527.1"/>
    <property type="molecule type" value="Genomic_DNA"/>
</dbReference>
<name>A0A1X0NIQ9_9TRYP</name>
<dbReference type="Proteomes" id="UP000192257">
    <property type="component" value="Unassembled WGS sequence"/>
</dbReference>
<gene>
    <name evidence="2" type="ORF">TM35_000441830</name>
</gene>
<proteinExistence type="predicted"/>
<feature type="compositionally biased region" description="Low complexity" evidence="1">
    <location>
        <begin position="173"/>
        <end position="191"/>
    </location>
</feature>
<feature type="compositionally biased region" description="Acidic residues" evidence="1">
    <location>
        <begin position="572"/>
        <end position="581"/>
    </location>
</feature>
<dbReference type="RefSeq" id="XP_028878593.1">
    <property type="nucleotide sequence ID" value="XM_029030192.1"/>
</dbReference>
<comment type="caution">
    <text evidence="2">The sequence shown here is derived from an EMBL/GenBank/DDBJ whole genome shotgun (WGS) entry which is preliminary data.</text>
</comment>
<accession>A0A1X0NIQ9</accession>
<feature type="compositionally biased region" description="Basic and acidic residues" evidence="1">
    <location>
        <begin position="561"/>
        <end position="571"/>
    </location>
</feature>
<keyword evidence="3" id="KW-1185">Reference proteome</keyword>